<dbReference type="AlphaFoldDB" id="A0A222P1I0"/>
<dbReference type="PANTHER" id="PTHR38684">
    <property type="entry name" value="PROTEIN AMPE"/>
    <property type="match status" value="1"/>
</dbReference>
<dbReference type="EMBL" id="CP016397">
    <property type="protein sequence ID" value="ASQ45690.1"/>
    <property type="molecule type" value="Genomic_DNA"/>
</dbReference>
<dbReference type="OrthoDB" id="9811967at2"/>
<evidence type="ECO:0000256" key="1">
    <source>
        <dbReference type="SAM" id="Phobius"/>
    </source>
</evidence>
<feature type="transmembrane region" description="Helical" evidence="1">
    <location>
        <begin position="46"/>
        <end position="67"/>
    </location>
</feature>
<dbReference type="GO" id="GO:0005886">
    <property type="term" value="C:plasma membrane"/>
    <property type="evidence" value="ECO:0007669"/>
    <property type="project" value="TreeGrafter"/>
</dbReference>
<dbReference type="KEGG" id="lcd:clem_05675"/>
<reference evidence="3" key="1">
    <citation type="submission" date="2016-07" db="EMBL/GenBank/DDBJ databases">
        <authorList>
            <person name="Florea S."/>
            <person name="Webb J.S."/>
            <person name="Jaromczyk J."/>
            <person name="Schardl C.L."/>
        </authorList>
    </citation>
    <scope>NUCLEOTIDE SEQUENCE [LARGE SCALE GENOMIC DNA]</scope>
    <source>
        <strain evidence="3">CDC-D5610</strain>
    </source>
</reference>
<protein>
    <submittedName>
        <fullName evidence="2">Regulatory protein AmpE</fullName>
    </submittedName>
</protein>
<organism evidence="2 3">
    <name type="scientific">Legionella clemsonensis</name>
    <dbReference type="NCBI Taxonomy" id="1867846"/>
    <lineage>
        <taxon>Bacteria</taxon>
        <taxon>Pseudomonadati</taxon>
        <taxon>Pseudomonadota</taxon>
        <taxon>Gammaproteobacteria</taxon>
        <taxon>Legionellales</taxon>
        <taxon>Legionellaceae</taxon>
        <taxon>Legionella</taxon>
    </lineage>
</organism>
<name>A0A222P1I0_9GAMM</name>
<dbReference type="GO" id="GO:0046677">
    <property type="term" value="P:response to antibiotic"/>
    <property type="evidence" value="ECO:0007669"/>
    <property type="project" value="TreeGrafter"/>
</dbReference>
<sequence>MKLFIIILCLLSERYLVHTVSHHRFYWFSSYFNAISEKLRATDNSLLSQSLILLAVVLPPILLLWIVFYIFGPIAFGLIGLLLNLVIFYYCLGPQNPFYPVRNEDETQDNEVLVGNYFAKVNGQLFAVIFWYIVTGPLGVVFYRLISLSREQLSTAQLAQVIIDVLDWIPARLTVLLYLLVGNFQKGIHFFMQMFFAAPEKNDALLSNGGLLAARTNENEPVPIPYAESLVEHALIVYLVFLALFTLVSWL</sequence>
<proteinExistence type="predicted"/>
<feature type="transmembrane region" description="Helical" evidence="1">
    <location>
        <begin position="125"/>
        <end position="146"/>
    </location>
</feature>
<keyword evidence="1" id="KW-0472">Membrane</keyword>
<dbReference type="Proteomes" id="UP000201728">
    <property type="component" value="Chromosome"/>
</dbReference>
<dbReference type="PANTHER" id="PTHR38684:SF1">
    <property type="entry name" value="PROTEIN AMPE"/>
    <property type="match status" value="1"/>
</dbReference>
<keyword evidence="1" id="KW-1133">Transmembrane helix</keyword>
<feature type="transmembrane region" description="Helical" evidence="1">
    <location>
        <begin position="158"/>
        <end position="181"/>
    </location>
</feature>
<feature type="transmembrane region" description="Helical" evidence="1">
    <location>
        <begin position="74"/>
        <end position="92"/>
    </location>
</feature>
<feature type="transmembrane region" description="Helical" evidence="1">
    <location>
        <begin position="230"/>
        <end position="250"/>
    </location>
</feature>
<gene>
    <name evidence="2" type="ORF">clem_05675</name>
</gene>
<dbReference type="InterPro" id="IPR031347">
    <property type="entry name" value="AmpE"/>
</dbReference>
<accession>A0A222P1I0</accession>
<dbReference type="InterPro" id="IPR052966">
    <property type="entry name" value="Beta-lactamase_Reg"/>
</dbReference>
<keyword evidence="1" id="KW-0812">Transmembrane</keyword>
<evidence type="ECO:0000313" key="3">
    <source>
        <dbReference type="Proteomes" id="UP000201728"/>
    </source>
</evidence>
<dbReference type="RefSeq" id="WP_094090725.1">
    <property type="nucleotide sequence ID" value="NZ_CP016397.1"/>
</dbReference>
<evidence type="ECO:0000313" key="2">
    <source>
        <dbReference type="EMBL" id="ASQ45690.1"/>
    </source>
</evidence>
<keyword evidence="3" id="KW-1185">Reference proteome</keyword>
<dbReference type="Pfam" id="PF17113">
    <property type="entry name" value="AmpE"/>
    <property type="match status" value="1"/>
</dbReference>